<protein>
    <submittedName>
        <fullName evidence="1">Uncharacterized protein</fullName>
    </submittedName>
</protein>
<reference evidence="2" key="1">
    <citation type="journal article" date="2013" name="G3 (Bethesda)">
        <title>Comparative genomics of a plant-pathogenic fungus, Pyrenophora tritici-repentis, reveals transduplication and the impact of repeat elements on pathogenicity and population divergence.</title>
        <authorList>
            <person name="Manning V.A."/>
            <person name="Pandelova I."/>
            <person name="Dhillon B."/>
            <person name="Wilhelm L.J."/>
            <person name="Goodwin S.B."/>
            <person name="Berlin A.M."/>
            <person name="Figueroa M."/>
            <person name="Freitag M."/>
            <person name="Hane J.K."/>
            <person name="Henrissat B."/>
            <person name="Holman W.H."/>
            <person name="Kodira C.D."/>
            <person name="Martin J."/>
            <person name="Oliver R.P."/>
            <person name="Robbertse B."/>
            <person name="Schackwitz W."/>
            <person name="Schwartz D.C."/>
            <person name="Spatafora J.W."/>
            <person name="Turgeon B.G."/>
            <person name="Yandava C."/>
            <person name="Young S."/>
            <person name="Zhou S."/>
            <person name="Zeng Q."/>
            <person name="Grigoriev I.V."/>
            <person name="Ma L.-J."/>
            <person name="Ciuffetti L.M."/>
        </authorList>
    </citation>
    <scope>NUCLEOTIDE SEQUENCE [LARGE SCALE GENOMIC DNA]</scope>
    <source>
        <strain evidence="2">Pt-1C-BFP</strain>
    </source>
</reference>
<evidence type="ECO:0000313" key="2">
    <source>
        <dbReference type="Proteomes" id="UP000001471"/>
    </source>
</evidence>
<organism evidence="1 2">
    <name type="scientific">Pyrenophora tritici-repentis (strain Pt-1C-BFP)</name>
    <name type="common">Wheat tan spot fungus</name>
    <name type="synonym">Drechslera tritici-repentis</name>
    <dbReference type="NCBI Taxonomy" id="426418"/>
    <lineage>
        <taxon>Eukaryota</taxon>
        <taxon>Fungi</taxon>
        <taxon>Dikarya</taxon>
        <taxon>Ascomycota</taxon>
        <taxon>Pezizomycotina</taxon>
        <taxon>Dothideomycetes</taxon>
        <taxon>Pleosporomycetidae</taxon>
        <taxon>Pleosporales</taxon>
        <taxon>Pleosporineae</taxon>
        <taxon>Pleosporaceae</taxon>
        <taxon>Pyrenophora</taxon>
    </lineage>
</organism>
<dbReference type="Proteomes" id="UP000001471">
    <property type="component" value="Unassembled WGS sequence"/>
</dbReference>
<accession>B2W9N4</accession>
<dbReference type="InParanoid" id="B2W9N4"/>
<name>B2W9N4_PYRTR</name>
<sequence length="95" mass="10866">MHDVPWCSRLCYEKRCTSPDRITFISKTHTYWVRDELFEVDYNERIKGILHDYILVALSECHHCHLLIKPCFTDGCDGGHPILGGMAPLGGMAVM</sequence>
<dbReference type="EMBL" id="DS231620">
    <property type="protein sequence ID" value="EDU49612.1"/>
    <property type="molecule type" value="Genomic_DNA"/>
</dbReference>
<evidence type="ECO:0000313" key="1">
    <source>
        <dbReference type="EMBL" id="EDU49612.1"/>
    </source>
</evidence>
<dbReference type="HOGENOM" id="CLU_2373867_0_0_1"/>
<proteinExistence type="predicted"/>
<dbReference type="AlphaFoldDB" id="B2W9N4"/>
<gene>
    <name evidence="1" type="ORF">PTRG_06692</name>
</gene>